<dbReference type="PANTHER" id="PTHR47234:SF2">
    <property type="entry name" value="TONB-DEPENDENT RECEPTOR"/>
    <property type="match status" value="1"/>
</dbReference>
<evidence type="ECO:0000313" key="8">
    <source>
        <dbReference type="Proteomes" id="UP000264589"/>
    </source>
</evidence>
<dbReference type="Gene3D" id="2.40.170.20">
    <property type="entry name" value="TonB-dependent receptor, beta-barrel domain"/>
    <property type="match status" value="1"/>
</dbReference>
<dbReference type="Gene3D" id="2.170.130.10">
    <property type="entry name" value="TonB-dependent receptor, plug domain"/>
    <property type="match status" value="1"/>
</dbReference>
<proteinExistence type="inferred from homology"/>
<evidence type="ECO:0000259" key="6">
    <source>
        <dbReference type="Pfam" id="PF07715"/>
    </source>
</evidence>
<dbReference type="InterPro" id="IPR000531">
    <property type="entry name" value="Beta-barrel_TonB"/>
</dbReference>
<dbReference type="GO" id="GO:0009279">
    <property type="term" value="C:cell outer membrane"/>
    <property type="evidence" value="ECO:0007669"/>
    <property type="project" value="UniProtKB-SubCell"/>
</dbReference>
<dbReference type="Pfam" id="PF00593">
    <property type="entry name" value="TonB_dep_Rec_b-barrel"/>
    <property type="match status" value="1"/>
</dbReference>
<evidence type="ECO:0000256" key="2">
    <source>
        <dbReference type="ARBA" id="ARBA00023136"/>
    </source>
</evidence>
<feature type="domain" description="TonB-dependent receptor-like beta-barrel" evidence="5">
    <location>
        <begin position="674"/>
        <end position="1161"/>
    </location>
</feature>
<reference evidence="7 8" key="1">
    <citation type="submission" date="2018-08" db="EMBL/GenBank/DDBJ databases">
        <title>Parvularcula sp. SM1705, isolated from surface water of the South Sea China.</title>
        <authorList>
            <person name="Sun L."/>
        </authorList>
    </citation>
    <scope>NUCLEOTIDE SEQUENCE [LARGE SCALE GENOMIC DNA]</scope>
    <source>
        <strain evidence="7 8">SM1705</strain>
    </source>
</reference>
<comment type="subcellular location">
    <subcellularLocation>
        <location evidence="1 4">Cell outer membrane</location>
    </subcellularLocation>
</comment>
<evidence type="ECO:0000313" key="7">
    <source>
        <dbReference type="EMBL" id="RFB04605.1"/>
    </source>
</evidence>
<dbReference type="Proteomes" id="UP000264589">
    <property type="component" value="Unassembled WGS sequence"/>
</dbReference>
<gene>
    <name evidence="7" type="ORF">DX908_04510</name>
</gene>
<keyword evidence="2 4" id="KW-0472">Membrane</keyword>
<dbReference type="Pfam" id="PF07715">
    <property type="entry name" value="Plug"/>
    <property type="match status" value="1"/>
</dbReference>
<keyword evidence="8" id="KW-1185">Reference proteome</keyword>
<feature type="domain" description="TonB-dependent receptor plug" evidence="6">
    <location>
        <begin position="157"/>
        <end position="255"/>
    </location>
</feature>
<dbReference type="InParanoid" id="A0A371RGQ8"/>
<accession>A0A371RGQ8</accession>
<name>A0A371RGQ8_9PROT</name>
<comment type="similarity">
    <text evidence="4">Belongs to the TonB-dependent receptor family.</text>
</comment>
<dbReference type="AlphaFoldDB" id="A0A371RGQ8"/>
<organism evidence="7 8">
    <name type="scientific">Parvularcula marina</name>
    <dbReference type="NCBI Taxonomy" id="2292771"/>
    <lineage>
        <taxon>Bacteria</taxon>
        <taxon>Pseudomonadati</taxon>
        <taxon>Pseudomonadota</taxon>
        <taxon>Alphaproteobacteria</taxon>
        <taxon>Parvularculales</taxon>
        <taxon>Parvularculaceae</taxon>
        <taxon>Parvularcula</taxon>
    </lineage>
</organism>
<dbReference type="SUPFAM" id="SSF56935">
    <property type="entry name" value="Porins"/>
    <property type="match status" value="1"/>
</dbReference>
<comment type="caution">
    <text evidence="7">The sequence shown here is derived from an EMBL/GenBank/DDBJ whole genome shotgun (WGS) entry which is preliminary data.</text>
</comment>
<evidence type="ECO:0000256" key="1">
    <source>
        <dbReference type="ARBA" id="ARBA00004442"/>
    </source>
</evidence>
<keyword evidence="7" id="KW-0675">Receptor</keyword>
<dbReference type="InterPro" id="IPR036942">
    <property type="entry name" value="Beta-barrel_TonB_sf"/>
</dbReference>
<dbReference type="EMBL" id="QUQO01000001">
    <property type="protein sequence ID" value="RFB04605.1"/>
    <property type="molecule type" value="Genomic_DNA"/>
</dbReference>
<keyword evidence="3" id="KW-0998">Cell outer membrane</keyword>
<dbReference type="InterPro" id="IPR037066">
    <property type="entry name" value="Plug_dom_sf"/>
</dbReference>
<dbReference type="PANTHER" id="PTHR47234">
    <property type="match status" value="1"/>
</dbReference>
<evidence type="ECO:0000256" key="4">
    <source>
        <dbReference type="RuleBase" id="RU003357"/>
    </source>
</evidence>
<sequence length="1202" mass="130393">MTFLPAPQCDNFTTCLAAFICRPEGELLPRVLALTGGPAGCRYWGRVSAAGSSRRVKLQSIGEIMRKMEFEEVGRNRLLTVTSLIALMAAGTATTGAWAQDTSGDSGVDTINEEELDDQDSGDTVVVTGSRVRRDTFTSISPLQVIDAQESLEVGLIDPSQILQQSEAASGQQIDSTFAGLVLSNGPGSETVNLRGLGANRTLLLINGRRMAPAGVEGAPFAPSINLVPGSLVQRYDLLLDGASSVYGSDAVAGVGNIILRKDFEGLELQASGDYPTEGAGRDYTLSAAWGKNTDRGFFGLGVEYDYQEEVKLSDRDFLSGCDQDIEITESGEIRSQSIDFQVRYGDLGQFYPAESCIPASLGRRIRRVPGGLGFVYYTPGETNVGIPNFSEDSQYSVPIDGDGDGVTDVVYLDYSPNGVLNNNSFINEQKRFSGMAYGEYTFEGDMNITPFFEAMYVKNEIFQDSGASQLFTVVPALNPFNPCNPNQPNGVDCGLAADSLLTNPNYIESFRRYYFDGRGGGTPGCFGLSRDACTPAAFGLLNGPLGPQQAGGGVVVEGDRDITEVDIWQARLVGGVRADLPFMSFATLNDWALEASYSYTKSDGDSSRPGIRDDRLHYALGFDPVQRTETGALVDLVAPCTPILLGDPNDPSDDTPITVSSDVADGCVAVNLFAPSLYDSVIGDFATQAERDYVFDTRDFNTVYEQTVFNAFLTGNLFELPAGDVAAVVGVEYRTDKLESNPDDVARDGLFFGFFSDAGGVGEKWTREAFVELDVPVLQGKPLIRSLDLNGSARWTEDEFYGAAWTYSVKGGWRPFDSLLLKASFGTSFRAPNLRENFLLGTTGFNNVTDPCVTPQAAVGVDGSYNPTLDTRDPITLQNCMAEGIDPTNFSPVPGNVQVYSTEVQSGGALDLNEETSESFTMGAAFEQPWFDAFDLNINVNYYDIEIEDSVISPTAQFILNDCYSNPQRTNLSSPFCSRITREGPGGVEPGRLDVIDQGFINRDKETVTGLDYNVDLGWDMTMWDQPVDFGIDVRANQLLERDNILVDAAGVGTPDSFVGEPSFPEWTGRVTLRADLSDYRFTWQTRYVGDVEQDAAGIDPFSDAFDSQGTGFVGHNCGGPTVGDELCRDVGFADEVFYHTASIRYQGDTWRVVAGVENIFATEPALVNGGEFQANNNAAIGAGYLYDGRQYFLTVRKKFY</sequence>
<evidence type="ECO:0000256" key="3">
    <source>
        <dbReference type="ARBA" id="ARBA00023237"/>
    </source>
</evidence>
<evidence type="ECO:0000259" key="5">
    <source>
        <dbReference type="Pfam" id="PF00593"/>
    </source>
</evidence>
<dbReference type="InterPro" id="IPR012910">
    <property type="entry name" value="Plug_dom"/>
</dbReference>
<protein>
    <submittedName>
        <fullName evidence="7">TonB-dependent receptor</fullName>
    </submittedName>
</protein>
<keyword evidence="4" id="KW-0798">TonB box</keyword>